<organism evidence="1">
    <name type="scientific">bioreactor metagenome</name>
    <dbReference type="NCBI Taxonomy" id="1076179"/>
    <lineage>
        <taxon>unclassified sequences</taxon>
        <taxon>metagenomes</taxon>
        <taxon>ecological metagenomes</taxon>
    </lineage>
</organism>
<comment type="caution">
    <text evidence="1">The sequence shown here is derived from an EMBL/GenBank/DDBJ whole genome shotgun (WGS) entry which is preliminary data.</text>
</comment>
<protein>
    <submittedName>
        <fullName evidence="1">Uncharacterized protein</fullName>
    </submittedName>
</protein>
<name>A0A645J757_9ZZZZ</name>
<evidence type="ECO:0000313" key="1">
    <source>
        <dbReference type="EMBL" id="MPN59266.1"/>
    </source>
</evidence>
<gene>
    <name evidence="1" type="ORF">SDC9_206987</name>
</gene>
<accession>A0A645J757</accession>
<dbReference type="EMBL" id="VSSQ01133076">
    <property type="protein sequence ID" value="MPN59266.1"/>
    <property type="molecule type" value="Genomic_DNA"/>
</dbReference>
<proteinExistence type="predicted"/>
<sequence>MRRGCSNAAAFGMVTGLSYPANQMQALPGTLCTPIPTTAAMLFISISPKFASLTVLESPTNSVSCRYSSPASSVLGKNRSANWAASRSYSDCSYTACCCCCDSTSGVPLASSKLTGRATSTTTAKTGTAQSSTVRRFCAGVRRLKLRTIANKPRNQRPARSKKPGPRF</sequence>
<dbReference type="AlphaFoldDB" id="A0A645J757"/>
<reference evidence="1" key="1">
    <citation type="submission" date="2019-08" db="EMBL/GenBank/DDBJ databases">
        <authorList>
            <person name="Kucharzyk K."/>
            <person name="Murdoch R.W."/>
            <person name="Higgins S."/>
            <person name="Loffler F."/>
        </authorList>
    </citation>
    <scope>NUCLEOTIDE SEQUENCE</scope>
</reference>